<keyword evidence="3" id="KW-1003">Cell membrane</keyword>
<name>A0AAW4WK87_9FIRM</name>
<proteinExistence type="inferred from homology"/>
<dbReference type="Proteomes" id="UP001197847">
    <property type="component" value="Unassembled WGS sequence"/>
</dbReference>
<comment type="similarity">
    <text evidence="7">Belongs to the binding-protein-dependent transport system permease family.</text>
</comment>
<comment type="subcellular location">
    <subcellularLocation>
        <location evidence="1 7">Cell membrane</location>
        <topology evidence="1 7">Multi-pass membrane protein</topology>
    </subcellularLocation>
</comment>
<feature type="transmembrane region" description="Helical" evidence="7">
    <location>
        <begin position="112"/>
        <end position="132"/>
    </location>
</feature>
<accession>A0AAW4WK87</accession>
<evidence type="ECO:0000259" key="8">
    <source>
        <dbReference type="PROSITE" id="PS50928"/>
    </source>
</evidence>
<keyword evidence="2 7" id="KW-0813">Transport</keyword>
<dbReference type="AlphaFoldDB" id="A0AAW4WK87"/>
<protein>
    <submittedName>
        <fullName evidence="9">Sugar ABC transporter permease</fullName>
    </submittedName>
</protein>
<dbReference type="GO" id="GO:0055085">
    <property type="term" value="P:transmembrane transport"/>
    <property type="evidence" value="ECO:0007669"/>
    <property type="project" value="InterPro"/>
</dbReference>
<keyword evidence="6 7" id="KW-0472">Membrane</keyword>
<dbReference type="EMBL" id="JAJFBX010000009">
    <property type="protein sequence ID" value="MCC2747046.1"/>
    <property type="molecule type" value="Genomic_DNA"/>
</dbReference>
<comment type="caution">
    <text evidence="9">The sequence shown here is derived from an EMBL/GenBank/DDBJ whole genome shotgun (WGS) entry which is preliminary data.</text>
</comment>
<dbReference type="PANTHER" id="PTHR30193">
    <property type="entry name" value="ABC TRANSPORTER PERMEASE PROTEIN"/>
    <property type="match status" value="1"/>
</dbReference>
<evidence type="ECO:0000256" key="2">
    <source>
        <dbReference type="ARBA" id="ARBA00022448"/>
    </source>
</evidence>
<dbReference type="Pfam" id="PF00528">
    <property type="entry name" value="BPD_transp_1"/>
    <property type="match status" value="1"/>
</dbReference>
<feature type="transmembrane region" description="Helical" evidence="7">
    <location>
        <begin position="268"/>
        <end position="288"/>
    </location>
</feature>
<evidence type="ECO:0000256" key="7">
    <source>
        <dbReference type="RuleBase" id="RU363032"/>
    </source>
</evidence>
<keyword evidence="5 7" id="KW-1133">Transmembrane helix</keyword>
<evidence type="ECO:0000313" key="9">
    <source>
        <dbReference type="EMBL" id="MCC2747046.1"/>
    </source>
</evidence>
<reference evidence="9" key="1">
    <citation type="submission" date="2021-10" db="EMBL/GenBank/DDBJ databases">
        <title>Collection of gut derived symbiotic bacterial strains cultured from healthy donors.</title>
        <authorList>
            <person name="Lin H."/>
            <person name="Littmann E."/>
            <person name="Claire K."/>
            <person name="Pamer E."/>
        </authorList>
    </citation>
    <scope>NUCLEOTIDE SEQUENCE</scope>
    <source>
        <strain evidence="9">MSK.22.92</strain>
    </source>
</reference>
<dbReference type="PROSITE" id="PS50928">
    <property type="entry name" value="ABC_TM1"/>
    <property type="match status" value="1"/>
</dbReference>
<feature type="transmembrane region" description="Helical" evidence="7">
    <location>
        <begin position="160"/>
        <end position="188"/>
    </location>
</feature>
<evidence type="ECO:0000256" key="4">
    <source>
        <dbReference type="ARBA" id="ARBA00022692"/>
    </source>
</evidence>
<dbReference type="CDD" id="cd06261">
    <property type="entry name" value="TM_PBP2"/>
    <property type="match status" value="1"/>
</dbReference>
<evidence type="ECO:0000256" key="6">
    <source>
        <dbReference type="ARBA" id="ARBA00023136"/>
    </source>
</evidence>
<dbReference type="PANTHER" id="PTHR30193:SF37">
    <property type="entry name" value="INNER MEMBRANE ABC TRANSPORTER PERMEASE PROTEIN YCJO"/>
    <property type="match status" value="1"/>
</dbReference>
<feature type="transmembrane region" description="Helical" evidence="7">
    <location>
        <begin position="209"/>
        <end position="231"/>
    </location>
</feature>
<dbReference type="InterPro" id="IPR051393">
    <property type="entry name" value="ABC_transporter_permease"/>
</dbReference>
<dbReference type="InterPro" id="IPR000515">
    <property type="entry name" value="MetI-like"/>
</dbReference>
<feature type="domain" description="ABC transmembrane type-1" evidence="8">
    <location>
        <begin position="75"/>
        <end position="287"/>
    </location>
</feature>
<gene>
    <name evidence="9" type="ORF">LK487_08385</name>
</gene>
<evidence type="ECO:0000256" key="5">
    <source>
        <dbReference type="ARBA" id="ARBA00022989"/>
    </source>
</evidence>
<dbReference type="Gene3D" id="1.10.3720.10">
    <property type="entry name" value="MetI-like"/>
    <property type="match status" value="1"/>
</dbReference>
<evidence type="ECO:0000256" key="1">
    <source>
        <dbReference type="ARBA" id="ARBA00004651"/>
    </source>
</evidence>
<dbReference type="GO" id="GO:0005886">
    <property type="term" value="C:plasma membrane"/>
    <property type="evidence" value="ECO:0007669"/>
    <property type="project" value="UniProtKB-SubCell"/>
</dbReference>
<evidence type="ECO:0000313" key="10">
    <source>
        <dbReference type="Proteomes" id="UP001197847"/>
    </source>
</evidence>
<dbReference type="SUPFAM" id="SSF161098">
    <property type="entry name" value="MetI-like"/>
    <property type="match status" value="1"/>
</dbReference>
<evidence type="ECO:0000256" key="3">
    <source>
        <dbReference type="ARBA" id="ARBA00022475"/>
    </source>
</evidence>
<sequence>MNKNKIRSIKTAAKGYAFIGINLIGVLIFWTIPLIFSFIISISKWDYSKGIKGIKLTGLSNYIEMWKDEWFRASLINNIIFTISFVLILVVLSFVVAYVLNEYVVGKKIVQLGLYLPYIVNIVAISAVWLALFSNNGPVISFLKKVGIENPPVFIADLHWALPTIVLICVWQNLGYTVILFLSGMVNIPKDLYEAAAIDGANGLQKIRYVTIPMLSGTTFFIVITSIINSFKVFGLINLMTHGGPGTSTTMLVYNIYRTAFQYGKLEFASAQGIVLLIIIFIITWIQFRIQKKNEAAG</sequence>
<feature type="transmembrane region" description="Helical" evidence="7">
    <location>
        <begin position="75"/>
        <end position="100"/>
    </location>
</feature>
<dbReference type="InterPro" id="IPR035906">
    <property type="entry name" value="MetI-like_sf"/>
</dbReference>
<feature type="transmembrane region" description="Helical" evidence="7">
    <location>
        <begin position="21"/>
        <end position="42"/>
    </location>
</feature>
<organism evidence="9 10">
    <name type="scientific">Agathobacter rectalis</name>
    <dbReference type="NCBI Taxonomy" id="39491"/>
    <lineage>
        <taxon>Bacteria</taxon>
        <taxon>Bacillati</taxon>
        <taxon>Bacillota</taxon>
        <taxon>Clostridia</taxon>
        <taxon>Lachnospirales</taxon>
        <taxon>Lachnospiraceae</taxon>
        <taxon>Agathobacter</taxon>
    </lineage>
</organism>
<keyword evidence="4 7" id="KW-0812">Transmembrane</keyword>
<dbReference type="RefSeq" id="WP_173848910.1">
    <property type="nucleotide sequence ID" value="NZ_JAAISB010000004.1"/>
</dbReference>